<feature type="region of interest" description="Disordered" evidence="1">
    <location>
        <begin position="95"/>
        <end position="144"/>
    </location>
</feature>
<feature type="compositionally biased region" description="Gly residues" evidence="1">
    <location>
        <begin position="589"/>
        <end position="600"/>
    </location>
</feature>
<feature type="compositionally biased region" description="Polar residues" evidence="1">
    <location>
        <begin position="117"/>
        <end position="131"/>
    </location>
</feature>
<evidence type="ECO:0000313" key="2">
    <source>
        <dbReference type="EMBL" id="GFR44598.1"/>
    </source>
</evidence>
<feature type="region of interest" description="Disordered" evidence="1">
    <location>
        <begin position="619"/>
        <end position="649"/>
    </location>
</feature>
<feature type="region of interest" description="Disordered" evidence="1">
    <location>
        <begin position="376"/>
        <end position="395"/>
    </location>
</feature>
<name>A0AAD3HL02_9CHLO</name>
<sequence>MAFLARCFGFGRTSAVDDSASGKLYPLSQPHWSTSDIKVKSLSQPCSPSVRTGSVAEAWAASPPANFLDVDDVLKVRSANGNDISSANPVEIAESHERTCVSTGTDESTKVERLRSLTPSNALSSTATGPTALSPARPDRAMPAAPRRLASVSVPIEYMGSTSEEAWVPAPKQAMAPLSPILLVEPEPRASTNELGEFCESLLLSMQIRLKADAELSTFRQLQSANSNRYMSHLSIGLNAHFPHSGTITGTAGPPAAGAAVPLSFNAQQLRPERKYLGSLEPPWGSGGGTATGGAAAAASPAFSLNVSPDFHTAVGAGPSPRLARQPCRLLSPTPSRNRHWMLLLLQAADAARTAPNGAPAAAGSTAAAKAKASAAATDGGGDGPSRVTTGGGGVGGESSVLIVAAEARGSTATLHMVSEEQPAAAAAPVFGKDSNAGAGAWNGDGFPPLEPAADVAAGTTTCGLPPLWLMPYSSAGGTPSRFGATEQGPAALQRQGAEASPPRYQLVLPPSSAHGSTTGGGGGEGGGGGAAEGDGEGGLCLQSLWNPPGHLQPPRVPTSTQQQKPHQGHNQLSHPQPFPSSIASSALGSGGCGTSGGGGGRVLRTIPEVLSAALDASFRPRQSDASPTAAPAVAAAGPTEAPADTPAAAEAEAAAVAAASQAAAVAATCGLLPTPNGSPSTPPAAPASAAPPPAAPKPGHNQPLPLSPLAPPLHDHVNAHAHHRTVNVQNQQTATGPPPEVATRRPAVPGLPDLASASQAQPQCVQEQPLPLPLPQQQQQPLPPPQQHQQQQPQQQQPQQQRRPRATPHRSSSWYGGAPTVRQYDNSVLYDSRHHEGGSVPVAPGEPLELWLCHSLRELLDGVSELRPLLPCSGEDNGDNDEREGRGVGGRKSGARNGEDEPSRPAFYPQSKRNGLREAAPPGGGQPLIRMRNQGGPHHVVANGRPALQGG</sequence>
<feature type="compositionally biased region" description="Polar residues" evidence="1">
    <location>
        <begin position="558"/>
        <end position="575"/>
    </location>
</feature>
<dbReference type="EMBL" id="BMAR01000008">
    <property type="protein sequence ID" value="GFR44598.1"/>
    <property type="molecule type" value="Genomic_DNA"/>
</dbReference>
<feature type="non-terminal residue" evidence="2">
    <location>
        <position position="952"/>
    </location>
</feature>
<feature type="compositionally biased region" description="Low complexity" evidence="1">
    <location>
        <begin position="762"/>
        <end position="781"/>
    </location>
</feature>
<organism evidence="2 3">
    <name type="scientific">Astrephomene gubernaculifera</name>
    <dbReference type="NCBI Taxonomy" id="47775"/>
    <lineage>
        <taxon>Eukaryota</taxon>
        <taxon>Viridiplantae</taxon>
        <taxon>Chlorophyta</taxon>
        <taxon>core chlorophytes</taxon>
        <taxon>Chlorophyceae</taxon>
        <taxon>CS clade</taxon>
        <taxon>Chlamydomonadales</taxon>
        <taxon>Astrephomenaceae</taxon>
        <taxon>Astrephomene</taxon>
    </lineage>
</organism>
<reference evidence="2 3" key="1">
    <citation type="journal article" date="2021" name="Sci. Rep.">
        <title>Genome sequencing of the multicellular alga Astrephomene provides insights into convergent evolution of germ-soma differentiation.</title>
        <authorList>
            <person name="Yamashita S."/>
            <person name="Yamamoto K."/>
            <person name="Matsuzaki R."/>
            <person name="Suzuki S."/>
            <person name="Yamaguchi H."/>
            <person name="Hirooka S."/>
            <person name="Minakuchi Y."/>
            <person name="Miyagishima S."/>
            <person name="Kawachi M."/>
            <person name="Toyoda A."/>
            <person name="Nozaki H."/>
        </authorList>
    </citation>
    <scope>NUCLEOTIDE SEQUENCE [LARGE SCALE GENOMIC DNA]</scope>
    <source>
        <strain evidence="2 3">NIES-4017</strain>
    </source>
</reference>
<dbReference type="Proteomes" id="UP001054857">
    <property type="component" value="Unassembled WGS sequence"/>
</dbReference>
<feature type="compositionally biased region" description="Low complexity" evidence="1">
    <location>
        <begin position="624"/>
        <end position="649"/>
    </location>
</feature>
<protein>
    <submittedName>
        <fullName evidence="2">Uncharacterized protein</fullName>
    </submittedName>
</protein>
<proteinExistence type="predicted"/>
<accession>A0AAD3HL02</accession>
<feature type="compositionally biased region" description="Gly residues" evidence="1">
    <location>
        <begin position="518"/>
        <end position="539"/>
    </location>
</feature>
<feature type="region of interest" description="Disordered" evidence="1">
    <location>
        <begin position="676"/>
        <end position="716"/>
    </location>
</feature>
<feature type="compositionally biased region" description="Pro residues" evidence="1">
    <location>
        <begin position="681"/>
        <end position="697"/>
    </location>
</feature>
<feature type="region of interest" description="Disordered" evidence="1">
    <location>
        <begin position="480"/>
        <end position="600"/>
    </location>
</feature>
<comment type="caution">
    <text evidence="2">The sequence shown here is derived from an EMBL/GenBank/DDBJ whole genome shotgun (WGS) entry which is preliminary data.</text>
</comment>
<evidence type="ECO:0000313" key="3">
    <source>
        <dbReference type="Proteomes" id="UP001054857"/>
    </source>
</evidence>
<evidence type="ECO:0000256" key="1">
    <source>
        <dbReference type="SAM" id="MobiDB-lite"/>
    </source>
</evidence>
<feature type="compositionally biased region" description="Low complexity" evidence="1">
    <location>
        <begin position="788"/>
        <end position="802"/>
    </location>
</feature>
<keyword evidence="3" id="KW-1185">Reference proteome</keyword>
<dbReference type="AlphaFoldDB" id="A0AAD3HL02"/>
<feature type="region of interest" description="Disordered" evidence="1">
    <location>
        <begin position="729"/>
        <end position="821"/>
    </location>
</feature>
<feature type="compositionally biased region" description="Gly residues" evidence="1">
    <location>
        <begin position="379"/>
        <end position="395"/>
    </location>
</feature>
<gene>
    <name evidence="2" type="ORF">Agub_g5880</name>
</gene>
<feature type="region of interest" description="Disordered" evidence="1">
    <location>
        <begin position="870"/>
        <end position="952"/>
    </location>
</feature>